<dbReference type="GO" id="GO:0032589">
    <property type="term" value="C:neuron projection membrane"/>
    <property type="evidence" value="ECO:0007669"/>
    <property type="project" value="TreeGrafter"/>
</dbReference>
<evidence type="ECO:0000313" key="4">
    <source>
        <dbReference type="Proteomes" id="UP000492820"/>
    </source>
</evidence>
<dbReference type="Pfam" id="PF07686">
    <property type="entry name" value="V-set"/>
    <property type="match status" value="1"/>
</dbReference>
<dbReference type="InterPro" id="IPR003599">
    <property type="entry name" value="Ig_sub"/>
</dbReference>
<gene>
    <name evidence="3" type="ORF">EgrG_000570100</name>
</gene>
<dbReference type="GO" id="GO:0050808">
    <property type="term" value="P:synapse organization"/>
    <property type="evidence" value="ECO:0007669"/>
    <property type="project" value="TreeGrafter"/>
</dbReference>
<feature type="signal peptide" evidence="1">
    <location>
        <begin position="1"/>
        <end position="16"/>
    </location>
</feature>
<dbReference type="InterPro" id="IPR036179">
    <property type="entry name" value="Ig-like_dom_sf"/>
</dbReference>
<protein>
    <submittedName>
        <fullName evidence="3 5">Immunoglobulin subtype</fullName>
    </submittedName>
</protein>
<feature type="domain" description="Ig-like" evidence="2">
    <location>
        <begin position="228"/>
        <end position="349"/>
    </location>
</feature>
<dbReference type="InterPro" id="IPR013783">
    <property type="entry name" value="Ig-like_fold"/>
</dbReference>
<evidence type="ECO:0000256" key="1">
    <source>
        <dbReference type="SAM" id="SignalP"/>
    </source>
</evidence>
<dbReference type="SMART" id="SM00409">
    <property type="entry name" value="IG"/>
    <property type="match status" value="2"/>
</dbReference>
<reference evidence="3" key="2">
    <citation type="submission" date="2014-06" db="EMBL/GenBank/DDBJ databases">
        <authorList>
            <person name="Aslett M."/>
        </authorList>
    </citation>
    <scope>NUCLEOTIDE SEQUENCE</scope>
</reference>
<name>A0A068WUQ6_ECHGR</name>
<dbReference type="PROSITE" id="PS50835">
    <property type="entry name" value="IG_LIKE"/>
    <property type="match status" value="2"/>
</dbReference>
<dbReference type="PANTHER" id="PTHR23279">
    <property type="entry name" value="DEFECTIVE PROBOSCIS EXTENSION RESPONSE DPR -RELATED"/>
    <property type="match status" value="1"/>
</dbReference>
<feature type="domain" description="Ig-like" evidence="2">
    <location>
        <begin position="79"/>
        <end position="218"/>
    </location>
</feature>
<evidence type="ECO:0000259" key="2">
    <source>
        <dbReference type="PROSITE" id="PS50835"/>
    </source>
</evidence>
<dbReference type="Gene3D" id="2.60.40.10">
    <property type="entry name" value="Immunoglobulins"/>
    <property type="match status" value="2"/>
</dbReference>
<dbReference type="Proteomes" id="UP000492820">
    <property type="component" value="Unassembled WGS sequence"/>
</dbReference>
<feature type="chain" id="PRO_5036289637" evidence="1">
    <location>
        <begin position="17"/>
        <end position="459"/>
    </location>
</feature>
<reference evidence="5" key="3">
    <citation type="submission" date="2020-10" db="UniProtKB">
        <authorList>
            <consortium name="WormBaseParasite"/>
        </authorList>
    </citation>
    <scope>IDENTIFICATION</scope>
</reference>
<evidence type="ECO:0000313" key="5">
    <source>
        <dbReference type="WBParaSite" id="EgrG_000570100"/>
    </source>
</evidence>
<dbReference type="InterPro" id="IPR037448">
    <property type="entry name" value="Zig-8"/>
</dbReference>
<organism evidence="3">
    <name type="scientific">Echinococcus granulosus</name>
    <name type="common">Hydatid tapeworm</name>
    <dbReference type="NCBI Taxonomy" id="6210"/>
    <lineage>
        <taxon>Eukaryota</taxon>
        <taxon>Metazoa</taxon>
        <taxon>Spiralia</taxon>
        <taxon>Lophotrochozoa</taxon>
        <taxon>Platyhelminthes</taxon>
        <taxon>Cestoda</taxon>
        <taxon>Eucestoda</taxon>
        <taxon>Cyclophyllidea</taxon>
        <taxon>Taeniidae</taxon>
        <taxon>Echinococcus</taxon>
        <taxon>Echinococcus granulosus group</taxon>
    </lineage>
</organism>
<dbReference type="WBParaSite" id="EgrG_000570100">
    <property type="protein sequence ID" value="EgrG_000570100"/>
    <property type="gene ID" value="EgrG_000570100"/>
</dbReference>
<reference evidence="3 4" key="1">
    <citation type="journal article" date="2013" name="Nature">
        <title>The genomes of four tapeworm species reveal adaptations to parasitism.</title>
        <authorList>
            <person name="Tsai I.J."/>
            <person name="Zarowiecki M."/>
            <person name="Holroyd N."/>
            <person name="Garciarrubio A."/>
            <person name="Sanchez-Flores A."/>
            <person name="Brooks K.L."/>
            <person name="Tracey A."/>
            <person name="Bobes R.J."/>
            <person name="Fragoso G."/>
            <person name="Sciutto E."/>
            <person name="Aslett M."/>
            <person name="Beasley H."/>
            <person name="Bennett H.M."/>
            <person name="Cai J."/>
            <person name="Camicia F."/>
            <person name="Clark R."/>
            <person name="Cucher M."/>
            <person name="De Silva N."/>
            <person name="Day T.A."/>
            <person name="Deplazes P."/>
            <person name="Estrada K."/>
            <person name="Fernandez C."/>
            <person name="Holland P.W."/>
            <person name="Hou J."/>
            <person name="Hu S."/>
            <person name="Huckvale T."/>
            <person name="Hung S.S."/>
            <person name="Kamenetzky L."/>
            <person name="Keane J.A."/>
            <person name="Kiss F."/>
            <person name="Koziol U."/>
            <person name="Lambert O."/>
            <person name="Liu K."/>
            <person name="Luo X."/>
            <person name="Luo Y."/>
            <person name="Macchiaroli N."/>
            <person name="Nichol S."/>
            <person name="Paps J."/>
            <person name="Parkinson J."/>
            <person name="Pouchkina-Stantcheva N."/>
            <person name="Riddiford N."/>
            <person name="Rosenzvit M."/>
            <person name="Salinas G."/>
            <person name="Wasmuth J.D."/>
            <person name="Zamanian M."/>
            <person name="Zheng Y."/>
            <person name="Cai X."/>
            <person name="Soberon X."/>
            <person name="Olson P.D."/>
            <person name="Laclette J.P."/>
            <person name="Brehm K."/>
            <person name="Berriman M."/>
            <person name="Garciarrubio A."/>
            <person name="Bobes R.J."/>
            <person name="Fragoso G."/>
            <person name="Sanchez-Flores A."/>
            <person name="Estrada K."/>
            <person name="Cevallos M.A."/>
            <person name="Morett E."/>
            <person name="Gonzalez V."/>
            <person name="Portillo T."/>
            <person name="Ochoa-Leyva A."/>
            <person name="Jose M.V."/>
            <person name="Sciutto E."/>
            <person name="Landa A."/>
            <person name="Jimenez L."/>
            <person name="Valdes V."/>
            <person name="Carrero J.C."/>
            <person name="Larralde C."/>
            <person name="Morales-Montor J."/>
            <person name="Limon-Lason J."/>
            <person name="Soberon X."/>
            <person name="Laclette J.P."/>
        </authorList>
    </citation>
    <scope>NUCLEOTIDE SEQUENCE [LARGE SCALE GENOMIC DNA]</scope>
</reference>
<keyword evidence="1" id="KW-0732">Signal</keyword>
<accession>A0A068WUQ6</accession>
<dbReference type="InterPro" id="IPR007110">
    <property type="entry name" value="Ig-like_dom"/>
</dbReference>
<dbReference type="OrthoDB" id="6244117at2759"/>
<sequence>MLSAFIQTLLWAQCLARDLDFNYSIATEKLTLPALVEGRTALPTVPRTVSQMLRHPRRIAISSTDCVVPSGPHPCLLKPALKNVPTQMVLNEGLHGGEYRVKMEAKEGSIVYLPCNTLHELRNETVIWDHNMSTIAVLGTLFTMDSRFDVASNRFYRCSYPRAPTSSNPPSSRDYFSHLAADQGDVFEAWELVVEGLQMSDSGAYHCRLTGEQPQSLLYQLSVKKSIPQIRVSPKQIVRIDAPRYARRQSSANFTCSMQITHDESSQVIIDWYRSPSGHRGTGALRMIESQEWNNVSVYKEILGYSEEGLQMNAVMQIHSCDYQHTGLYECQAHRIRQNERSRVYDSLTVDLTVLPRWQYQLWTRILGLCRERITAFPSTHESSNKTLSRVVLSDSPTEKQQGQRRSEQKWIQTPYAKNWTLFIETLSTTSAVDSPRVNVVTAILPFLCLLFAMPKRLW</sequence>
<dbReference type="PANTHER" id="PTHR23279:SF36">
    <property type="entry name" value="DEFECTIVE PROBOSCIS EXTENSION RESPONSE 9, ISOFORM A"/>
    <property type="match status" value="1"/>
</dbReference>
<dbReference type="EMBL" id="LK028592">
    <property type="protein sequence ID" value="CDS23565.1"/>
    <property type="molecule type" value="Genomic_DNA"/>
</dbReference>
<dbReference type="AlphaFoldDB" id="A0A068WUQ6"/>
<evidence type="ECO:0000313" key="3">
    <source>
        <dbReference type="EMBL" id="CDS23565.1"/>
    </source>
</evidence>
<proteinExistence type="predicted"/>
<dbReference type="InterPro" id="IPR013106">
    <property type="entry name" value="Ig_V-set"/>
</dbReference>
<dbReference type="SUPFAM" id="SSF48726">
    <property type="entry name" value="Immunoglobulin"/>
    <property type="match status" value="1"/>
</dbReference>